<dbReference type="InterPro" id="IPR006555">
    <property type="entry name" value="ATP-dep_Helicase_C"/>
</dbReference>
<dbReference type="EMBL" id="JBHRTR010000028">
    <property type="protein sequence ID" value="MFC3228704.1"/>
    <property type="molecule type" value="Genomic_DNA"/>
</dbReference>
<dbReference type="GO" id="GO:0016787">
    <property type="term" value="F:hydrolase activity"/>
    <property type="evidence" value="ECO:0007669"/>
    <property type="project" value="UniProtKB-KW"/>
</dbReference>
<protein>
    <submittedName>
        <fullName evidence="6">ATP-dependent DNA helicase</fullName>
        <ecNumber evidence="6">3.6.4.12</ecNumber>
    </submittedName>
</protein>
<sequence>MEESIESGSGTAAASLPAVAADPAARPVLVAAHDRTAWLAPGAGDAALLSAGDAARRAAATPPILCHLPVTAARLNAKPFAALDLLELFAFVRPAAFCRPTPAGMAEVTGQEAPAGAAEAALALRRAAAILLDELADLPDRPRLAALAMTMARAGWPWGAAVLARLGEPPARPGPAGGFDIWETLPEWVDQAPLPPPDSQPVSAAEAQARLRELLGGTAEARPQQVAFAGRVAQAFAPRREAGAPQLVLAEAGTGTGKTLGYVAPATVWVEKNGGTVWLSTYTKNLQRQVESELVRRAEAAGRPPPRAVVRKGRENYLCLLNLQEAGQGGVPRAGDAVVLGLMTRWAQATRDGDMVGGDFPAWLVGLFGTARTLQLADRRGECVYSACPHYRRCFIEHVVRDARQAEFVIANHALVMHQAVYGTQPADRPLRVVFDEGHHVFDAADGAFTVHLSAQETADMRRWLRGPEGGRRSRARGLERRIGDLLAADAESESAMRDALQAAGGLPAPGWTVRLPEGLPQGPAERFFAAMRRQVLARSADPDSPWGLESPVRPPDPEVAEAARGFEVAVEALLAPLKTLAQRLEERLEDEADDLDSNSRIRMDAAARGLLRRADLVQAWRSMLADLQADAAPRPGDAHPSGIAGDSPYVDLFALDREGGREMDIGYRRHWVDPSLPFAEAVLKRCHGALITSASLRDSSREALTEDDTEDEPEYDAGWHAAAMRTGALHMPQPALRFACPSPFDYAARSRILVVTDVRRDNVPQVTGAYRALFAAAGGGALGLFTAIWRLRAVHRGLAPALAAEGLDLHAQHVDPLDNATLVEVFRAERNACLLGTDAMRDGVDVPGDSLRLIVFDRVPWPRPDLVHKARRARFGGRQYDDMLTRLRLRQAFGRLLRSGGDRGVFVMLDPMMPSRLLDAFPPQAPVDRMGLADAVEAVRGFCGGATAGMQAGD</sequence>
<evidence type="ECO:0000256" key="1">
    <source>
        <dbReference type="ARBA" id="ARBA00022741"/>
    </source>
</evidence>
<dbReference type="GO" id="GO:0003678">
    <property type="term" value="F:DNA helicase activity"/>
    <property type="evidence" value="ECO:0007669"/>
    <property type="project" value="UniProtKB-EC"/>
</dbReference>
<name>A0ABV7L2I6_9PROT</name>
<dbReference type="PANTHER" id="PTHR11472">
    <property type="entry name" value="DNA REPAIR DEAD HELICASE RAD3/XP-D SUBFAMILY MEMBER"/>
    <property type="match status" value="1"/>
</dbReference>
<dbReference type="EC" id="3.6.4.12" evidence="6"/>
<keyword evidence="3" id="KW-0067">ATP-binding</keyword>
<evidence type="ECO:0000313" key="7">
    <source>
        <dbReference type="Proteomes" id="UP001595528"/>
    </source>
</evidence>
<feature type="domain" description="Helicase ATP-binding" evidence="5">
    <location>
        <begin position="211"/>
        <end position="486"/>
    </location>
</feature>
<evidence type="ECO:0000259" key="5">
    <source>
        <dbReference type="PROSITE" id="PS51193"/>
    </source>
</evidence>
<evidence type="ECO:0000256" key="3">
    <source>
        <dbReference type="ARBA" id="ARBA00022840"/>
    </source>
</evidence>
<keyword evidence="6" id="KW-0347">Helicase</keyword>
<comment type="similarity">
    <text evidence="4">Belongs to the helicase family. DinG subfamily.</text>
</comment>
<gene>
    <name evidence="6" type="ORF">ACFOGJ_15780</name>
</gene>
<proteinExistence type="inferred from homology"/>
<keyword evidence="1" id="KW-0547">Nucleotide-binding</keyword>
<dbReference type="InterPro" id="IPR027417">
    <property type="entry name" value="P-loop_NTPase"/>
</dbReference>
<evidence type="ECO:0000256" key="4">
    <source>
        <dbReference type="ARBA" id="ARBA00038058"/>
    </source>
</evidence>
<dbReference type="Proteomes" id="UP001595528">
    <property type="component" value="Unassembled WGS sequence"/>
</dbReference>
<evidence type="ECO:0000313" key="6">
    <source>
        <dbReference type="EMBL" id="MFC3228704.1"/>
    </source>
</evidence>
<reference evidence="7" key="1">
    <citation type="journal article" date="2019" name="Int. J. Syst. Evol. Microbiol.">
        <title>The Global Catalogue of Microorganisms (GCM) 10K type strain sequencing project: providing services to taxonomists for standard genome sequencing and annotation.</title>
        <authorList>
            <consortium name="The Broad Institute Genomics Platform"/>
            <consortium name="The Broad Institute Genome Sequencing Center for Infectious Disease"/>
            <person name="Wu L."/>
            <person name="Ma J."/>
        </authorList>
    </citation>
    <scope>NUCLEOTIDE SEQUENCE [LARGE SCALE GENOMIC DNA]</scope>
    <source>
        <strain evidence="7">KCTC 42964</strain>
    </source>
</reference>
<dbReference type="PROSITE" id="PS51193">
    <property type="entry name" value="HELICASE_ATP_BIND_2"/>
    <property type="match status" value="1"/>
</dbReference>
<dbReference type="PANTHER" id="PTHR11472:SF34">
    <property type="entry name" value="REGULATOR OF TELOMERE ELONGATION HELICASE 1"/>
    <property type="match status" value="1"/>
</dbReference>
<comment type="caution">
    <text evidence="6">The sequence shown here is derived from an EMBL/GenBank/DDBJ whole genome shotgun (WGS) entry which is preliminary data.</text>
</comment>
<dbReference type="RefSeq" id="WP_379902080.1">
    <property type="nucleotide sequence ID" value="NZ_JBHRTR010000028.1"/>
</dbReference>
<dbReference type="SMART" id="SM00491">
    <property type="entry name" value="HELICc2"/>
    <property type="match status" value="1"/>
</dbReference>
<keyword evidence="2 6" id="KW-0378">Hydrolase</keyword>
<evidence type="ECO:0000256" key="2">
    <source>
        <dbReference type="ARBA" id="ARBA00022801"/>
    </source>
</evidence>
<dbReference type="SUPFAM" id="SSF52540">
    <property type="entry name" value="P-loop containing nucleoside triphosphate hydrolases"/>
    <property type="match status" value="1"/>
</dbReference>
<keyword evidence="7" id="KW-1185">Reference proteome</keyword>
<dbReference type="Pfam" id="PF13307">
    <property type="entry name" value="Helicase_C_2"/>
    <property type="match status" value="1"/>
</dbReference>
<dbReference type="Gene3D" id="3.40.50.300">
    <property type="entry name" value="P-loop containing nucleotide triphosphate hydrolases"/>
    <property type="match status" value="2"/>
</dbReference>
<accession>A0ABV7L2I6</accession>
<dbReference type="InterPro" id="IPR014013">
    <property type="entry name" value="Helic_SF1/SF2_ATP-bd_DinG/Rad3"/>
</dbReference>
<dbReference type="InterPro" id="IPR045028">
    <property type="entry name" value="DinG/Rad3-like"/>
</dbReference>
<organism evidence="6 7">
    <name type="scientific">Marinibaculum pumilum</name>
    <dbReference type="NCBI Taxonomy" id="1766165"/>
    <lineage>
        <taxon>Bacteria</taxon>
        <taxon>Pseudomonadati</taxon>
        <taxon>Pseudomonadota</taxon>
        <taxon>Alphaproteobacteria</taxon>
        <taxon>Rhodospirillales</taxon>
        <taxon>Rhodospirillaceae</taxon>
        <taxon>Marinibaculum</taxon>
    </lineage>
</organism>